<dbReference type="InterPro" id="IPR046335">
    <property type="entry name" value="LacI/GalR-like_sensor"/>
</dbReference>
<dbReference type="SUPFAM" id="SSF53822">
    <property type="entry name" value="Periplasmic binding protein-like I"/>
    <property type="match status" value="1"/>
</dbReference>
<accession>A0A8A4ZFV3</accession>
<evidence type="ECO:0000313" key="8">
    <source>
        <dbReference type="Proteomes" id="UP000663937"/>
    </source>
</evidence>
<protein>
    <submittedName>
        <fullName evidence="7">LacI family DNA-binding transcriptional regulator</fullName>
    </submittedName>
</protein>
<feature type="compositionally biased region" description="Basic residues" evidence="5">
    <location>
        <begin position="10"/>
        <end position="19"/>
    </location>
</feature>
<dbReference type="SUPFAM" id="SSF47413">
    <property type="entry name" value="lambda repressor-like DNA-binding domains"/>
    <property type="match status" value="1"/>
</dbReference>
<dbReference type="KEGG" id="psic:J4E96_19495"/>
<dbReference type="GO" id="GO:0000976">
    <property type="term" value="F:transcription cis-regulatory region binding"/>
    <property type="evidence" value="ECO:0007669"/>
    <property type="project" value="TreeGrafter"/>
</dbReference>
<dbReference type="Gene3D" id="3.40.50.2300">
    <property type="match status" value="2"/>
</dbReference>
<keyword evidence="1" id="KW-0678">Repressor</keyword>
<dbReference type="PANTHER" id="PTHR30146">
    <property type="entry name" value="LACI-RELATED TRANSCRIPTIONAL REPRESSOR"/>
    <property type="match status" value="1"/>
</dbReference>
<dbReference type="CDD" id="cd01392">
    <property type="entry name" value="HTH_LacI"/>
    <property type="match status" value="1"/>
</dbReference>
<evidence type="ECO:0000256" key="1">
    <source>
        <dbReference type="ARBA" id="ARBA00022491"/>
    </source>
</evidence>
<keyword evidence="3 7" id="KW-0238">DNA-binding</keyword>
<dbReference type="PANTHER" id="PTHR30146:SF148">
    <property type="entry name" value="HTH-TYPE TRANSCRIPTIONAL REPRESSOR PURR-RELATED"/>
    <property type="match status" value="1"/>
</dbReference>
<sequence>MVAPQPSRTRAPRGQRRRLGSLGDERSPVGRRRVTLADVAQAAGVSSPTASLVLSGRGDELRISQAVQERVRSTASDLAYRPNIVSVGLRKGKTRTLGLVSDTVATSQLAGDMIKGAIGAAREHGFMLFIGETEGDLQIEGALLEAMHDRQVDGIILTSMFTQTRPVPALLDRVPTVLLNALAAGPTNAPAVVPDEIEAGRSAARLLLAAGHREIHLIGAGPEPTDMPPGTVAGVERLAGIREELRAAGLRPASGRRLDSWLPPDGWRATRELLAAHPHPHAIICFNDRLAFGAYQALHEAGLTIPVDVSVVSFDNYALAEWLRPGLSSFAIPHEQLGRRAVELLIQTVRDGVATAPGQVHRYPLPLYSRGSVAPSRA</sequence>
<dbReference type="EMBL" id="CP071868">
    <property type="protein sequence ID" value="QTE29416.1"/>
    <property type="molecule type" value="Genomic_DNA"/>
</dbReference>
<dbReference type="PROSITE" id="PS50932">
    <property type="entry name" value="HTH_LACI_2"/>
    <property type="match status" value="1"/>
</dbReference>
<dbReference type="Pfam" id="PF00356">
    <property type="entry name" value="LacI"/>
    <property type="match status" value="1"/>
</dbReference>
<evidence type="ECO:0000259" key="6">
    <source>
        <dbReference type="PROSITE" id="PS50932"/>
    </source>
</evidence>
<dbReference type="PROSITE" id="PS00356">
    <property type="entry name" value="HTH_LACI_1"/>
    <property type="match status" value="1"/>
</dbReference>
<dbReference type="CDD" id="cd06288">
    <property type="entry name" value="PBP1_sucrose_transcription_regulator"/>
    <property type="match status" value="1"/>
</dbReference>
<dbReference type="Pfam" id="PF13377">
    <property type="entry name" value="Peripla_BP_3"/>
    <property type="match status" value="1"/>
</dbReference>
<evidence type="ECO:0000313" key="7">
    <source>
        <dbReference type="EMBL" id="QTE29416.1"/>
    </source>
</evidence>
<dbReference type="InterPro" id="IPR028082">
    <property type="entry name" value="Peripla_BP_I"/>
</dbReference>
<dbReference type="Gene3D" id="1.10.260.40">
    <property type="entry name" value="lambda repressor-like DNA-binding domains"/>
    <property type="match status" value="1"/>
</dbReference>
<feature type="domain" description="HTH lacI-type" evidence="6">
    <location>
        <begin position="34"/>
        <end position="91"/>
    </location>
</feature>
<proteinExistence type="predicted"/>
<dbReference type="AlphaFoldDB" id="A0A8A4ZFV3"/>
<organism evidence="7 8">
    <name type="scientific">Pengzhenrongella sicca</name>
    <dbReference type="NCBI Taxonomy" id="2819238"/>
    <lineage>
        <taxon>Bacteria</taxon>
        <taxon>Bacillati</taxon>
        <taxon>Actinomycetota</taxon>
        <taxon>Actinomycetes</taxon>
        <taxon>Micrococcales</taxon>
        <taxon>Pengzhenrongella</taxon>
    </lineage>
</organism>
<dbReference type="InterPro" id="IPR010982">
    <property type="entry name" value="Lambda_DNA-bd_dom_sf"/>
</dbReference>
<reference evidence="7" key="1">
    <citation type="submission" date="2021-03" db="EMBL/GenBank/DDBJ databases">
        <title>Pengzhenrongella sicca gen. nov., sp. nov., a new member of suborder Micrococcineae isolated from High-Arctic tundra soil.</title>
        <authorList>
            <person name="Peng F."/>
        </authorList>
    </citation>
    <scope>NUCLEOTIDE SEQUENCE</scope>
    <source>
        <strain evidence="7">LRZ-2</strain>
    </source>
</reference>
<dbReference type="SMART" id="SM00354">
    <property type="entry name" value="HTH_LACI"/>
    <property type="match status" value="1"/>
</dbReference>
<keyword evidence="4" id="KW-0804">Transcription</keyword>
<dbReference type="Proteomes" id="UP000663937">
    <property type="component" value="Chromosome"/>
</dbReference>
<evidence type="ECO:0000256" key="4">
    <source>
        <dbReference type="ARBA" id="ARBA00023163"/>
    </source>
</evidence>
<name>A0A8A4ZFV3_9MICO</name>
<evidence type="ECO:0000256" key="3">
    <source>
        <dbReference type="ARBA" id="ARBA00023125"/>
    </source>
</evidence>
<keyword evidence="8" id="KW-1185">Reference proteome</keyword>
<dbReference type="GO" id="GO:0003700">
    <property type="term" value="F:DNA-binding transcription factor activity"/>
    <property type="evidence" value="ECO:0007669"/>
    <property type="project" value="TreeGrafter"/>
</dbReference>
<gene>
    <name evidence="7" type="ORF">J4E96_19495</name>
</gene>
<evidence type="ECO:0000256" key="5">
    <source>
        <dbReference type="SAM" id="MobiDB-lite"/>
    </source>
</evidence>
<feature type="region of interest" description="Disordered" evidence="5">
    <location>
        <begin position="1"/>
        <end position="30"/>
    </location>
</feature>
<evidence type="ECO:0000256" key="2">
    <source>
        <dbReference type="ARBA" id="ARBA00023015"/>
    </source>
</evidence>
<dbReference type="InterPro" id="IPR000843">
    <property type="entry name" value="HTH_LacI"/>
</dbReference>
<keyword evidence="2" id="KW-0805">Transcription regulation</keyword>